<dbReference type="Gene3D" id="3.20.20.80">
    <property type="entry name" value="Glycosidases"/>
    <property type="match status" value="1"/>
</dbReference>
<dbReference type="EMBL" id="KU509383">
    <property type="protein sequence ID" value="ANC58182.1"/>
    <property type="molecule type" value="Genomic_DNA"/>
</dbReference>
<proteinExistence type="predicted"/>
<accession>A0A1W5LFL7</accession>
<protein>
    <submittedName>
        <fullName evidence="2">Alpha amylase, catalytic domain</fullName>
    </submittedName>
</protein>
<name>A0A1W5LFL7_9BACT</name>
<dbReference type="GO" id="GO:0005975">
    <property type="term" value="P:carbohydrate metabolic process"/>
    <property type="evidence" value="ECO:0007669"/>
    <property type="project" value="InterPro"/>
</dbReference>
<dbReference type="SMART" id="SM00642">
    <property type="entry name" value="Aamy"/>
    <property type="match status" value="1"/>
</dbReference>
<dbReference type="AlphaFoldDB" id="A0A1W5LFL7"/>
<reference evidence="2" key="1">
    <citation type="submission" date="2016-01" db="EMBL/GenBank/DDBJ databases">
        <title>Hydrogen oxidation by a methanotroph.</title>
        <authorList>
            <person name="Stott M.B."/>
        </authorList>
    </citation>
    <scope>NUCLEOTIDE SEQUENCE</scope>
    <source>
        <strain evidence="2">RTK17.1</strain>
    </source>
</reference>
<dbReference type="InterPro" id="IPR017853">
    <property type="entry name" value="GH"/>
</dbReference>
<dbReference type="Pfam" id="PF00128">
    <property type="entry name" value="Alpha-amylase"/>
    <property type="match status" value="1"/>
</dbReference>
<dbReference type="SUPFAM" id="SSF51445">
    <property type="entry name" value="(Trans)glycosidases"/>
    <property type="match status" value="1"/>
</dbReference>
<gene>
    <name evidence="2" type="primary">amyA</name>
</gene>
<organism evidence="2">
    <name type="scientific">Candidatus Methylacidiphilum infernorum</name>
    <dbReference type="NCBI Taxonomy" id="511746"/>
    <lineage>
        <taxon>Bacteria</taxon>
        <taxon>Pseudomonadati</taxon>
        <taxon>Verrucomicrobiota</taxon>
        <taxon>Methylacidiphilae</taxon>
        <taxon>Methylacidiphilales</taxon>
        <taxon>Methylacidiphilaceae</taxon>
        <taxon>Methylacidiphilum (ex Ratnadevi et al. 2023)</taxon>
    </lineage>
</organism>
<sequence length="325" mass="37877">MEKERTPVDKKKKKVWIYNIFPRLLGKIENWQNHLDRITWMGFKVLFINPISPSGASHSLYSILNPKAISPEYGSIEQFKEFLNRCHGEGILVWLDLVANHVAIDSPLVKEHPDWFIWEGDHPKNPGCIDNGQWISWKDLAQFNFSNPHLIDYLKSVIEYWLWIGADGFRADYAYGVPQEIWKELIAHAHSVNPDVQFFGEALGCPPEEVVRIAKSGFDFMASSIFWWDGQQPWWPEQRALFEKESIKLVGFPESHDTPRCASYEEALLKLQRAYEQSEGILIPAGFEFGFRRKLDVVKTTPQWWYEEMPGRWNLSLKIRQLALG</sequence>
<dbReference type="PANTHER" id="PTHR10357">
    <property type="entry name" value="ALPHA-AMYLASE FAMILY MEMBER"/>
    <property type="match status" value="1"/>
</dbReference>
<evidence type="ECO:0000259" key="1">
    <source>
        <dbReference type="SMART" id="SM00642"/>
    </source>
</evidence>
<feature type="domain" description="Glycosyl hydrolase family 13 catalytic" evidence="1">
    <location>
        <begin position="19"/>
        <end position="320"/>
    </location>
</feature>
<dbReference type="InterPro" id="IPR006047">
    <property type="entry name" value="GH13_cat_dom"/>
</dbReference>
<evidence type="ECO:0000313" key="2">
    <source>
        <dbReference type="EMBL" id="ANC58182.1"/>
    </source>
</evidence>